<organism evidence="1 2">
    <name type="scientific">Microbacterium aurugineum</name>
    <dbReference type="NCBI Taxonomy" id="2851642"/>
    <lineage>
        <taxon>Bacteria</taxon>
        <taxon>Bacillati</taxon>
        <taxon>Actinomycetota</taxon>
        <taxon>Actinomycetes</taxon>
        <taxon>Micrococcales</taxon>
        <taxon>Microbacteriaceae</taxon>
        <taxon>Microbacterium</taxon>
    </lineage>
</organism>
<dbReference type="RefSeq" id="WP_261812505.1">
    <property type="nucleotide sequence ID" value="NZ_CP078078.1"/>
</dbReference>
<accession>A0ABY4J1B1</accession>
<evidence type="ECO:0000313" key="2">
    <source>
        <dbReference type="Proteomes" id="UP000830631"/>
    </source>
</evidence>
<dbReference type="Proteomes" id="UP000830631">
    <property type="component" value="Chromosome"/>
</dbReference>
<evidence type="ECO:0000313" key="1">
    <source>
        <dbReference type="EMBL" id="UPL17498.1"/>
    </source>
</evidence>
<keyword evidence="2" id="KW-1185">Reference proteome</keyword>
<proteinExistence type="predicted"/>
<protein>
    <submittedName>
        <fullName evidence="1">Uncharacterized protein</fullName>
    </submittedName>
</protein>
<reference evidence="1 2" key="1">
    <citation type="submission" date="2021-06" db="EMBL/GenBank/DDBJ databases">
        <title>Genome-based taxonomic framework of Microbacterium strains isolated from marine environment, the description of four new species and reclassification of four preexisting species.</title>
        <authorList>
            <person name="Lee S.D."/>
            <person name="Kim S.-M."/>
            <person name="Byeon Y.-S."/>
            <person name="Yang H.L."/>
            <person name="Kim I.S."/>
        </authorList>
    </citation>
    <scope>NUCLEOTIDE SEQUENCE [LARGE SCALE GENOMIC DNA]</scope>
    <source>
        <strain evidence="1 2">KSW4-10</strain>
    </source>
</reference>
<dbReference type="EMBL" id="CP078078">
    <property type="protein sequence ID" value="UPL17498.1"/>
    <property type="molecule type" value="Genomic_DNA"/>
</dbReference>
<sequence>MQVVAGDLPLKKDYRVMSREISTPWGMKRWSISRQTVESIEMKSDRFLNSVTATSALFEVGKTPADLTVTSFGNPGQATILFEIRFRDGKSAVCHGSAQEYKKLLGWASKDDKKALRKERKAVQ</sequence>
<gene>
    <name evidence="1" type="ORF">KV397_06900</name>
</gene>
<name>A0ABY4J1B1_9MICO</name>